<organism evidence="2 3">
    <name type="scientific">Cylindrotheca closterium</name>
    <dbReference type="NCBI Taxonomy" id="2856"/>
    <lineage>
        <taxon>Eukaryota</taxon>
        <taxon>Sar</taxon>
        <taxon>Stramenopiles</taxon>
        <taxon>Ochrophyta</taxon>
        <taxon>Bacillariophyta</taxon>
        <taxon>Bacillariophyceae</taxon>
        <taxon>Bacillariophycidae</taxon>
        <taxon>Bacillariales</taxon>
        <taxon>Bacillariaceae</taxon>
        <taxon>Cylindrotheca</taxon>
    </lineage>
</organism>
<feature type="signal peptide" evidence="1">
    <location>
        <begin position="1"/>
        <end position="20"/>
    </location>
</feature>
<protein>
    <submittedName>
        <fullName evidence="2">Uncharacterized protein</fullName>
    </submittedName>
</protein>
<proteinExistence type="predicted"/>
<dbReference type="Proteomes" id="UP001295423">
    <property type="component" value="Unassembled WGS sequence"/>
</dbReference>
<evidence type="ECO:0000256" key="1">
    <source>
        <dbReference type="SAM" id="SignalP"/>
    </source>
</evidence>
<reference evidence="2" key="1">
    <citation type="submission" date="2023-08" db="EMBL/GenBank/DDBJ databases">
        <authorList>
            <person name="Audoor S."/>
            <person name="Bilcke G."/>
        </authorList>
    </citation>
    <scope>NUCLEOTIDE SEQUENCE</scope>
</reference>
<name>A0AAD2FCK1_9STRA</name>
<keyword evidence="1" id="KW-0732">Signal</keyword>
<dbReference type="EMBL" id="CAKOGP040000002">
    <property type="protein sequence ID" value="CAJ1919784.1"/>
    <property type="molecule type" value="Genomic_DNA"/>
</dbReference>
<keyword evidence="3" id="KW-1185">Reference proteome</keyword>
<evidence type="ECO:0000313" key="3">
    <source>
        <dbReference type="Proteomes" id="UP001295423"/>
    </source>
</evidence>
<feature type="chain" id="PRO_5042223061" evidence="1">
    <location>
        <begin position="21"/>
        <end position="140"/>
    </location>
</feature>
<gene>
    <name evidence="2" type="ORF">CYCCA115_LOCUS860</name>
</gene>
<comment type="caution">
    <text evidence="2">The sequence shown here is derived from an EMBL/GenBank/DDBJ whole genome shotgun (WGS) entry which is preliminary data.</text>
</comment>
<dbReference type="AlphaFoldDB" id="A0AAD2FCK1"/>
<accession>A0AAD2FCK1</accession>
<sequence>MRPKLLLLLIYAILVCQASAFLRCKEQRPVQSIQSRSGTHPQLGMMEDITAVHSALHDLNPEVRVEMMTDVSHVALDLTAFFTPSRLHILSFAILGRILVLYTDCCVPGHSSVPPEELAVQAFLLATNLKDLVKAIAESR</sequence>
<evidence type="ECO:0000313" key="2">
    <source>
        <dbReference type="EMBL" id="CAJ1919784.1"/>
    </source>
</evidence>